<sequence>MEMKSRAVKLFCAIAESGSLLAASNKLNLSSSAASRMLSQLEDRLGVKLFERGNKQLVLSEEGNNFYRVAHEAMKAWKVLEDYSAHQKAKRRLLRTAVMARHCSDVTLPAITKVLKRHEKVLKVTIDIHDSRDMYYSKYSHPFDIGFGTLLSDHDDLEKRIMARLPMRLVVSKQNPLSEKDKVAPADYKDEDFILLSHDMLERKLTDTLTPDLTEDQVVGEISSTQVALRMVKRNAGVHITDLLAAISVSDDCKAIPIDVPLTIPFSVFWPKSEKELSDEAKECITEIAESIKKVGIPLTSFGKSFLSKSPSNQAIS</sequence>
<dbReference type="Proteomes" id="UP000462362">
    <property type="component" value="Unassembled WGS sequence"/>
</dbReference>
<dbReference type="Pfam" id="PF00126">
    <property type="entry name" value="HTH_1"/>
    <property type="match status" value="1"/>
</dbReference>
<comment type="similarity">
    <text evidence="1">Belongs to the LysR transcriptional regulatory family.</text>
</comment>
<evidence type="ECO:0000313" key="5">
    <source>
        <dbReference type="EMBL" id="MTU44520.1"/>
    </source>
</evidence>
<dbReference type="PRINTS" id="PR00039">
    <property type="entry name" value="HTHLYSR"/>
</dbReference>
<evidence type="ECO:0000313" key="6">
    <source>
        <dbReference type="Proteomes" id="UP000462362"/>
    </source>
</evidence>
<dbReference type="RefSeq" id="WP_008811452.1">
    <property type="nucleotide sequence ID" value="NZ_CALXOM010000030.1"/>
</dbReference>
<dbReference type="GO" id="GO:0003677">
    <property type="term" value="F:DNA binding"/>
    <property type="evidence" value="ECO:0007669"/>
    <property type="project" value="UniProtKB-KW"/>
</dbReference>
<accession>A0A6I3S301</accession>
<dbReference type="GeneID" id="43348714"/>
<dbReference type="SUPFAM" id="SSF53850">
    <property type="entry name" value="Periplasmic binding protein-like II"/>
    <property type="match status" value="1"/>
</dbReference>
<protein>
    <submittedName>
        <fullName evidence="5">LysR family transcriptional regulator</fullName>
    </submittedName>
</protein>
<proteinExistence type="inferred from homology"/>
<dbReference type="PANTHER" id="PTHR30419:SF25">
    <property type="entry name" value="HTH-TYPE TRANSCRIPTIONAL REGULATOR YTLI"/>
    <property type="match status" value="1"/>
</dbReference>
<dbReference type="InterPro" id="IPR050950">
    <property type="entry name" value="HTH-type_LysR_regulators"/>
</dbReference>
<evidence type="ECO:0000256" key="4">
    <source>
        <dbReference type="ARBA" id="ARBA00023163"/>
    </source>
</evidence>
<dbReference type="InterPro" id="IPR036390">
    <property type="entry name" value="WH_DNA-bd_sf"/>
</dbReference>
<dbReference type="PANTHER" id="PTHR30419">
    <property type="entry name" value="HTH-TYPE TRANSCRIPTIONAL REGULATOR YBHD"/>
    <property type="match status" value="1"/>
</dbReference>
<evidence type="ECO:0000256" key="3">
    <source>
        <dbReference type="ARBA" id="ARBA00023125"/>
    </source>
</evidence>
<dbReference type="Gene3D" id="3.40.190.290">
    <property type="match status" value="1"/>
</dbReference>
<keyword evidence="4" id="KW-0804">Transcription</keyword>
<keyword evidence="2" id="KW-0805">Transcription regulation</keyword>
<comment type="caution">
    <text evidence="5">The sequence shown here is derived from an EMBL/GenBank/DDBJ whole genome shotgun (WGS) entry which is preliminary data.</text>
</comment>
<keyword evidence="3" id="KW-0238">DNA-binding</keyword>
<dbReference type="Pfam" id="PF03466">
    <property type="entry name" value="LysR_substrate"/>
    <property type="match status" value="1"/>
</dbReference>
<evidence type="ECO:0000256" key="1">
    <source>
        <dbReference type="ARBA" id="ARBA00009437"/>
    </source>
</evidence>
<dbReference type="PROSITE" id="PS50931">
    <property type="entry name" value="HTH_LYSR"/>
    <property type="match status" value="1"/>
</dbReference>
<dbReference type="Gene3D" id="1.10.10.10">
    <property type="entry name" value="Winged helix-like DNA-binding domain superfamily/Winged helix DNA-binding domain"/>
    <property type="match status" value="1"/>
</dbReference>
<dbReference type="EMBL" id="WNCL01000096">
    <property type="protein sequence ID" value="MTU44520.1"/>
    <property type="molecule type" value="Genomic_DNA"/>
</dbReference>
<evidence type="ECO:0000256" key="2">
    <source>
        <dbReference type="ARBA" id="ARBA00023015"/>
    </source>
</evidence>
<name>A0A6I3S301_9BURK</name>
<organism evidence="5 6">
    <name type="scientific">Parasutterella excrementihominis</name>
    <dbReference type="NCBI Taxonomy" id="487175"/>
    <lineage>
        <taxon>Bacteria</taxon>
        <taxon>Pseudomonadati</taxon>
        <taxon>Pseudomonadota</taxon>
        <taxon>Betaproteobacteria</taxon>
        <taxon>Burkholderiales</taxon>
        <taxon>Sutterellaceae</taxon>
        <taxon>Parasutterella</taxon>
    </lineage>
</organism>
<dbReference type="InterPro" id="IPR000847">
    <property type="entry name" value="LysR_HTH_N"/>
</dbReference>
<dbReference type="InterPro" id="IPR036388">
    <property type="entry name" value="WH-like_DNA-bd_sf"/>
</dbReference>
<dbReference type="AlphaFoldDB" id="A0A6I3S301"/>
<reference evidence="5 6" key="1">
    <citation type="journal article" date="2019" name="Nat. Med.">
        <title>A library of human gut bacterial isolates paired with longitudinal multiomics data enables mechanistic microbiome research.</title>
        <authorList>
            <person name="Poyet M."/>
            <person name="Groussin M."/>
            <person name="Gibbons S.M."/>
            <person name="Avila-Pacheco J."/>
            <person name="Jiang X."/>
            <person name="Kearney S.M."/>
            <person name="Perrotta A.R."/>
            <person name="Berdy B."/>
            <person name="Zhao S."/>
            <person name="Lieberman T.D."/>
            <person name="Swanson P.K."/>
            <person name="Smith M."/>
            <person name="Roesemann S."/>
            <person name="Alexander J.E."/>
            <person name="Rich S.A."/>
            <person name="Livny J."/>
            <person name="Vlamakis H."/>
            <person name="Clish C."/>
            <person name="Bullock K."/>
            <person name="Deik A."/>
            <person name="Scott J."/>
            <person name="Pierce K.A."/>
            <person name="Xavier R.J."/>
            <person name="Alm E.J."/>
        </authorList>
    </citation>
    <scope>NUCLEOTIDE SEQUENCE [LARGE SCALE GENOMIC DNA]</scope>
    <source>
        <strain evidence="5 6">BIOML-A2</strain>
    </source>
</reference>
<dbReference type="GO" id="GO:0003700">
    <property type="term" value="F:DNA-binding transcription factor activity"/>
    <property type="evidence" value="ECO:0007669"/>
    <property type="project" value="InterPro"/>
</dbReference>
<gene>
    <name evidence="5" type="ORF">GMD42_13230</name>
</gene>
<dbReference type="SUPFAM" id="SSF46785">
    <property type="entry name" value="Winged helix' DNA-binding domain"/>
    <property type="match status" value="1"/>
</dbReference>
<dbReference type="InterPro" id="IPR005119">
    <property type="entry name" value="LysR_subst-bd"/>
</dbReference>
<dbReference type="GO" id="GO:0005829">
    <property type="term" value="C:cytosol"/>
    <property type="evidence" value="ECO:0007669"/>
    <property type="project" value="TreeGrafter"/>
</dbReference>